<keyword evidence="4" id="KW-1003">Cell membrane</keyword>
<feature type="transmembrane region" description="Helical" evidence="8">
    <location>
        <begin position="60"/>
        <end position="81"/>
    </location>
</feature>
<evidence type="ECO:0000256" key="1">
    <source>
        <dbReference type="ARBA" id="ARBA00004651"/>
    </source>
</evidence>
<accession>A0ABW8DB44</accession>
<evidence type="ECO:0000256" key="7">
    <source>
        <dbReference type="ARBA" id="ARBA00023136"/>
    </source>
</evidence>
<reference evidence="9 10" key="1">
    <citation type="submission" date="2024-08" db="EMBL/GenBank/DDBJ databases">
        <title>Draft Genome Sequence of Legionella lytica strain DSB2004, Isolated From a Fire Sprinkler System.</title>
        <authorList>
            <person name="Everhart A.D."/>
            <person name="Kidane D.T."/>
            <person name="Farone A.L."/>
            <person name="Farone M.B."/>
        </authorList>
    </citation>
    <scope>NUCLEOTIDE SEQUENCE [LARGE SCALE GENOMIC DNA]</scope>
    <source>
        <strain evidence="9 10">DSB2004</strain>
    </source>
</reference>
<comment type="similarity">
    <text evidence="2">Belongs to the autoinducer-2 exporter (AI-2E) (TC 2.A.86) family.</text>
</comment>
<name>A0ABW8DB44_9GAMM</name>
<organism evidence="9 10">
    <name type="scientific">Legionella lytica</name>
    <dbReference type="NCBI Taxonomy" id="96232"/>
    <lineage>
        <taxon>Bacteria</taxon>
        <taxon>Pseudomonadati</taxon>
        <taxon>Pseudomonadota</taxon>
        <taxon>Gammaproteobacteria</taxon>
        <taxon>Legionellales</taxon>
        <taxon>Legionellaceae</taxon>
        <taxon>Legionella</taxon>
    </lineage>
</organism>
<feature type="transmembrane region" description="Helical" evidence="8">
    <location>
        <begin position="296"/>
        <end position="323"/>
    </location>
</feature>
<keyword evidence="7 8" id="KW-0472">Membrane</keyword>
<feature type="transmembrane region" description="Helical" evidence="8">
    <location>
        <begin position="193"/>
        <end position="219"/>
    </location>
</feature>
<keyword evidence="3" id="KW-0813">Transport</keyword>
<comment type="subcellular location">
    <subcellularLocation>
        <location evidence="1">Cell membrane</location>
        <topology evidence="1">Multi-pass membrane protein</topology>
    </subcellularLocation>
</comment>
<feature type="transmembrane region" description="Helical" evidence="8">
    <location>
        <begin position="225"/>
        <end position="248"/>
    </location>
</feature>
<evidence type="ECO:0000313" key="10">
    <source>
        <dbReference type="Proteomes" id="UP001615550"/>
    </source>
</evidence>
<evidence type="ECO:0000256" key="4">
    <source>
        <dbReference type="ARBA" id="ARBA00022475"/>
    </source>
</evidence>
<comment type="caution">
    <text evidence="9">The sequence shown here is derived from an EMBL/GenBank/DDBJ whole genome shotgun (WGS) entry which is preliminary data.</text>
</comment>
<evidence type="ECO:0000313" key="9">
    <source>
        <dbReference type="EMBL" id="MFJ1269923.1"/>
    </source>
</evidence>
<feature type="transmembrane region" description="Helical" evidence="8">
    <location>
        <begin position="7"/>
        <end position="24"/>
    </location>
</feature>
<evidence type="ECO:0000256" key="5">
    <source>
        <dbReference type="ARBA" id="ARBA00022692"/>
    </source>
</evidence>
<gene>
    <name evidence="9" type="ORF">ACD661_15295</name>
</gene>
<proteinExistence type="inferred from homology"/>
<dbReference type="Proteomes" id="UP001615550">
    <property type="component" value="Unassembled WGS sequence"/>
</dbReference>
<evidence type="ECO:0000256" key="6">
    <source>
        <dbReference type="ARBA" id="ARBA00022989"/>
    </source>
</evidence>
<evidence type="ECO:0000256" key="8">
    <source>
        <dbReference type="SAM" id="Phobius"/>
    </source>
</evidence>
<dbReference type="PANTHER" id="PTHR21716:SF53">
    <property type="entry name" value="PERMEASE PERM-RELATED"/>
    <property type="match status" value="1"/>
</dbReference>
<keyword evidence="10" id="KW-1185">Reference proteome</keyword>
<protein>
    <submittedName>
        <fullName evidence="9">AI-2E family transporter</fullName>
    </submittedName>
</protein>
<dbReference type="PANTHER" id="PTHR21716">
    <property type="entry name" value="TRANSMEMBRANE PROTEIN"/>
    <property type="match status" value="1"/>
</dbReference>
<dbReference type="EMBL" id="JBGORX010000010">
    <property type="protein sequence ID" value="MFJ1269923.1"/>
    <property type="molecule type" value="Genomic_DNA"/>
</dbReference>
<dbReference type="RefSeq" id="WP_400188738.1">
    <property type="nucleotide sequence ID" value="NZ_JBGORX010000010.1"/>
</dbReference>
<dbReference type="InterPro" id="IPR002549">
    <property type="entry name" value="AI-2E-like"/>
</dbReference>
<evidence type="ECO:0000256" key="3">
    <source>
        <dbReference type="ARBA" id="ARBA00022448"/>
    </source>
</evidence>
<feature type="transmembrane region" description="Helical" evidence="8">
    <location>
        <begin position="146"/>
        <end position="172"/>
    </location>
</feature>
<keyword evidence="5 8" id="KW-0812">Transmembrane</keyword>
<feature type="transmembrane region" description="Helical" evidence="8">
    <location>
        <begin position="260"/>
        <end position="276"/>
    </location>
</feature>
<evidence type="ECO:0000256" key="2">
    <source>
        <dbReference type="ARBA" id="ARBA00009773"/>
    </source>
</evidence>
<sequence length="353" mass="39005">MTFITKYFYTLGSILFTGYLLVISRSLFNPLLAAFIVALALRPFAAQLESIKIPRFGSTLISVMLFLFVFLGLAIFFSSQIRHIDFEMQSFGGAFTGFAGKIQNWLTELLGISLDQQVSLLKDALNALLKNSVSFMNSTLHTTTNFITSFVIFILSLFFILYYRAFLVSFLYKIVTSHHHATLTKTLNLIQEVVSSYVLGVFFVILIVATLNILGLFALGIANAIFFGVMAAVLTLIPYIGILLGALLPMFFALFTKDSFWYPVGVLLVFMLVQFIEGNFLTPNIVGRQVSINPFAAILGLIVGGMLLGFTGIMFALPVLAIIKVICDNIKALKQIGYLIGNPQTSMVVNRGK</sequence>
<dbReference type="Pfam" id="PF01594">
    <property type="entry name" value="AI-2E_transport"/>
    <property type="match status" value="1"/>
</dbReference>
<keyword evidence="6 8" id="KW-1133">Transmembrane helix</keyword>